<evidence type="ECO:0000259" key="1">
    <source>
        <dbReference type="PROSITE" id="PS50914"/>
    </source>
</evidence>
<evidence type="ECO:0000313" key="3">
    <source>
        <dbReference type="Proteomes" id="UP000295325"/>
    </source>
</evidence>
<accession>A0A4R7KDM3</accession>
<dbReference type="PANTHER" id="PTHR34606">
    <property type="entry name" value="BON DOMAIN-CONTAINING PROTEIN"/>
    <property type="match status" value="1"/>
</dbReference>
<protein>
    <submittedName>
        <fullName evidence="2">Osmotically-inducible protein OsmY</fullName>
    </submittedName>
</protein>
<dbReference type="OrthoDB" id="1952369at2"/>
<reference evidence="2 3" key="1">
    <citation type="submission" date="2019-03" db="EMBL/GenBank/DDBJ databases">
        <title>Genomic Encyclopedia of Type Strains, Phase IV (KMG-IV): sequencing the most valuable type-strain genomes for metagenomic binning, comparative biology and taxonomic classification.</title>
        <authorList>
            <person name="Goeker M."/>
        </authorList>
    </citation>
    <scope>NUCLEOTIDE SEQUENCE [LARGE SCALE GENOMIC DNA]</scope>
    <source>
        <strain evidence="2 3">DSM 24455</strain>
    </source>
</reference>
<dbReference type="AlphaFoldDB" id="A0A4R7KDM3"/>
<dbReference type="InterPro" id="IPR007055">
    <property type="entry name" value="BON_dom"/>
</dbReference>
<feature type="domain" description="BON" evidence="1">
    <location>
        <begin position="149"/>
        <end position="216"/>
    </location>
</feature>
<gene>
    <name evidence="2" type="ORF">EDD71_11466</name>
</gene>
<feature type="domain" description="BON" evidence="1">
    <location>
        <begin position="78"/>
        <end position="144"/>
    </location>
</feature>
<dbReference type="RefSeq" id="WP_133628479.1">
    <property type="nucleotide sequence ID" value="NZ_SOAZ01000014.1"/>
</dbReference>
<keyword evidence="3" id="KW-1185">Reference proteome</keyword>
<comment type="caution">
    <text evidence="2">The sequence shown here is derived from an EMBL/GenBank/DDBJ whole genome shotgun (WGS) entry which is preliminary data.</text>
</comment>
<sequence>MVMINDEKIENEIKDLLDSRMYKSAHDIKIQCRDGYVTLFGFVDNLGEKNTAAELTKLVEGVKSVENCLTVSTDGTLTDKECEAEVMSKIKDIPDIADVGVKVQKGVAVLEGTVKTLRDKNLAIHQASKAFGVKDVVSHIEISSLKEVDDVSIHNRIQMEYKNSPIQDGDIKTEIHDGNVTLSGFVNTFDDMETALEIAERVEGVRSVKNLIKTRN</sequence>
<dbReference type="Pfam" id="PF04972">
    <property type="entry name" value="BON"/>
    <property type="match status" value="3"/>
</dbReference>
<proteinExistence type="predicted"/>
<dbReference type="Proteomes" id="UP000295325">
    <property type="component" value="Unassembled WGS sequence"/>
</dbReference>
<evidence type="ECO:0000313" key="2">
    <source>
        <dbReference type="EMBL" id="TDT52085.1"/>
    </source>
</evidence>
<dbReference type="Gene3D" id="3.30.1340.30">
    <property type="match status" value="3"/>
</dbReference>
<organism evidence="2 3">
    <name type="scientific">Fonticella tunisiensis</name>
    <dbReference type="NCBI Taxonomy" id="1096341"/>
    <lineage>
        <taxon>Bacteria</taxon>
        <taxon>Bacillati</taxon>
        <taxon>Bacillota</taxon>
        <taxon>Clostridia</taxon>
        <taxon>Eubacteriales</taxon>
        <taxon>Clostridiaceae</taxon>
        <taxon>Fonticella</taxon>
    </lineage>
</organism>
<dbReference type="InterPro" id="IPR051686">
    <property type="entry name" value="Lipoprotein_DolP"/>
</dbReference>
<feature type="domain" description="BON" evidence="1">
    <location>
        <begin position="5"/>
        <end position="73"/>
    </location>
</feature>
<dbReference type="EMBL" id="SOAZ01000014">
    <property type="protein sequence ID" value="TDT52085.1"/>
    <property type="molecule type" value="Genomic_DNA"/>
</dbReference>
<dbReference type="PROSITE" id="PS50914">
    <property type="entry name" value="BON"/>
    <property type="match status" value="3"/>
</dbReference>
<name>A0A4R7KDM3_9CLOT</name>
<dbReference type="PANTHER" id="PTHR34606:SF15">
    <property type="entry name" value="BON DOMAIN-CONTAINING PROTEIN"/>
    <property type="match status" value="1"/>
</dbReference>